<proteinExistence type="predicted"/>
<reference evidence="1" key="1">
    <citation type="submission" date="2019-08" db="EMBL/GenBank/DDBJ databases">
        <authorList>
            <person name="Kucharzyk K."/>
            <person name="Murdoch R.W."/>
            <person name="Higgins S."/>
            <person name="Loffler F."/>
        </authorList>
    </citation>
    <scope>NUCLEOTIDE SEQUENCE</scope>
</reference>
<accession>A0A645FU69</accession>
<name>A0A645FU69_9ZZZZ</name>
<dbReference type="AlphaFoldDB" id="A0A645FU69"/>
<dbReference type="EMBL" id="VSSQ01064403">
    <property type="protein sequence ID" value="MPN17306.1"/>
    <property type="molecule type" value="Genomic_DNA"/>
</dbReference>
<gene>
    <name evidence="1" type="ORF">SDC9_164659</name>
</gene>
<evidence type="ECO:0000313" key="1">
    <source>
        <dbReference type="EMBL" id="MPN17306.1"/>
    </source>
</evidence>
<organism evidence="1">
    <name type="scientific">bioreactor metagenome</name>
    <dbReference type="NCBI Taxonomy" id="1076179"/>
    <lineage>
        <taxon>unclassified sequences</taxon>
        <taxon>metagenomes</taxon>
        <taxon>ecological metagenomes</taxon>
    </lineage>
</organism>
<sequence>MTNHADDFSGRDQRGRNTHDMLVGLSYFENMVLGLAIQSSSDIQKLRFRLQVSLRVQQQLGRSVVDLNPCAIAVPPAILVRIKILDQCPGCGNIILIIIS</sequence>
<comment type="caution">
    <text evidence="1">The sequence shown here is derived from an EMBL/GenBank/DDBJ whole genome shotgun (WGS) entry which is preliminary data.</text>
</comment>
<protein>
    <submittedName>
        <fullName evidence="1">Uncharacterized protein</fullName>
    </submittedName>
</protein>